<evidence type="ECO:0000313" key="2">
    <source>
        <dbReference type="Proteomes" id="UP001307889"/>
    </source>
</evidence>
<gene>
    <name evidence="1" type="ORF">NTJ_11823</name>
</gene>
<reference evidence="1 2" key="1">
    <citation type="submission" date="2023-09" db="EMBL/GenBank/DDBJ databases">
        <title>Nesidiocoris tenuis whole genome shotgun sequence.</title>
        <authorList>
            <person name="Shibata T."/>
            <person name="Shimoda M."/>
            <person name="Kobayashi T."/>
            <person name="Uehara T."/>
        </authorList>
    </citation>
    <scope>NUCLEOTIDE SEQUENCE [LARGE SCALE GENOMIC DNA]</scope>
    <source>
        <strain evidence="1 2">Japan</strain>
    </source>
</reference>
<evidence type="ECO:0000313" key="1">
    <source>
        <dbReference type="EMBL" id="BES99007.1"/>
    </source>
</evidence>
<dbReference type="EMBL" id="AP028918">
    <property type="protein sequence ID" value="BES99007.1"/>
    <property type="molecule type" value="Genomic_DNA"/>
</dbReference>
<name>A0ABN7B8A0_9HEMI</name>
<dbReference type="Proteomes" id="UP001307889">
    <property type="component" value="Chromosome 10"/>
</dbReference>
<sequence>MKLRPDGQFSGGGSLGSFSRLYNVRATRLVIGPGLKRGADENLISKARPSWAGRETRGKALSEVFTFIKTTSTTSVTALFGASFKEMLITQLAPSRKPPSQQRYIRGTFHSCQLSDSCQPTGISTASIFASLTRKSENAMY</sequence>
<organism evidence="1 2">
    <name type="scientific">Nesidiocoris tenuis</name>
    <dbReference type="NCBI Taxonomy" id="355587"/>
    <lineage>
        <taxon>Eukaryota</taxon>
        <taxon>Metazoa</taxon>
        <taxon>Ecdysozoa</taxon>
        <taxon>Arthropoda</taxon>
        <taxon>Hexapoda</taxon>
        <taxon>Insecta</taxon>
        <taxon>Pterygota</taxon>
        <taxon>Neoptera</taxon>
        <taxon>Paraneoptera</taxon>
        <taxon>Hemiptera</taxon>
        <taxon>Heteroptera</taxon>
        <taxon>Panheteroptera</taxon>
        <taxon>Cimicomorpha</taxon>
        <taxon>Miridae</taxon>
        <taxon>Dicyphina</taxon>
        <taxon>Nesidiocoris</taxon>
    </lineage>
</organism>
<accession>A0ABN7B8A0</accession>
<protein>
    <submittedName>
        <fullName evidence="1">Uncharacterized protein</fullName>
    </submittedName>
</protein>
<keyword evidence="2" id="KW-1185">Reference proteome</keyword>
<proteinExistence type="predicted"/>